<feature type="region of interest" description="Disordered" evidence="1">
    <location>
        <begin position="147"/>
        <end position="196"/>
    </location>
</feature>
<evidence type="ECO:0000256" key="1">
    <source>
        <dbReference type="SAM" id="MobiDB-lite"/>
    </source>
</evidence>
<accession>A0A8K0NPI0</accession>
<feature type="compositionally biased region" description="Polar residues" evidence="1">
    <location>
        <begin position="180"/>
        <end position="196"/>
    </location>
</feature>
<protein>
    <submittedName>
        <fullName evidence="2">Uncharacterized protein</fullName>
    </submittedName>
</protein>
<proteinExistence type="predicted"/>
<name>A0A8K0NPI0_9TREE</name>
<keyword evidence="3" id="KW-1185">Reference proteome</keyword>
<feature type="compositionally biased region" description="Polar residues" evidence="1">
    <location>
        <begin position="314"/>
        <end position="324"/>
    </location>
</feature>
<feature type="compositionally biased region" description="Low complexity" evidence="1">
    <location>
        <begin position="9"/>
        <end position="37"/>
    </location>
</feature>
<dbReference type="AlphaFoldDB" id="A0A8K0NPI0"/>
<reference evidence="2" key="1">
    <citation type="submission" date="2020-04" db="EMBL/GenBank/DDBJ databases">
        <title>Analysis of mating type loci in Filobasidium floriforme.</title>
        <authorList>
            <person name="Nowrousian M."/>
        </authorList>
    </citation>
    <scope>NUCLEOTIDE SEQUENCE</scope>
    <source>
        <strain evidence="2">CBS 6242</strain>
    </source>
</reference>
<evidence type="ECO:0000313" key="2">
    <source>
        <dbReference type="EMBL" id="KAG7531673.1"/>
    </source>
</evidence>
<organism evidence="2 3">
    <name type="scientific">Filobasidium floriforme</name>
    <dbReference type="NCBI Taxonomy" id="5210"/>
    <lineage>
        <taxon>Eukaryota</taxon>
        <taxon>Fungi</taxon>
        <taxon>Dikarya</taxon>
        <taxon>Basidiomycota</taxon>
        <taxon>Agaricomycotina</taxon>
        <taxon>Tremellomycetes</taxon>
        <taxon>Filobasidiales</taxon>
        <taxon>Filobasidiaceae</taxon>
        <taxon>Filobasidium</taxon>
    </lineage>
</organism>
<sequence>MVYRPPDRPSSTTSNSRSSLSLLRRPSSLRSLRSNSSQTASHPFRSSVSQASFTGSHSFASPQAVRWPAAMVLGHLKVLDRAGDRAIAYGKATRELLDAESGLDVWMHAFAQRSSQPMTPLRQTPGTPAALPSNETRTFSPVTVADTTGDMVNVDPKSSRQMLSAGRPSIDQSARDRNVSGASQFPMRTSGPTTQVDPTAYKAKEITQPALISAPIESVPNDLPYPSLAIKESENASSLASATSVPTPNARAATPKGGILNAFRGGSKKEKESRRRSLDPQPRESHGSLDRVQSRMSQDNASRPAGPRSMAKATPSQAYASRNSMDVPVEGRALL</sequence>
<feature type="compositionally biased region" description="Polar residues" evidence="1">
    <location>
        <begin position="116"/>
        <end position="126"/>
    </location>
</feature>
<feature type="region of interest" description="Disordered" evidence="1">
    <location>
        <begin position="240"/>
        <end position="335"/>
    </location>
</feature>
<feature type="region of interest" description="Disordered" evidence="1">
    <location>
        <begin position="1"/>
        <end position="46"/>
    </location>
</feature>
<feature type="region of interest" description="Disordered" evidence="1">
    <location>
        <begin position="116"/>
        <end position="135"/>
    </location>
</feature>
<dbReference type="EMBL" id="JABELV010000085">
    <property type="protein sequence ID" value="KAG7531673.1"/>
    <property type="molecule type" value="Genomic_DNA"/>
</dbReference>
<gene>
    <name evidence="2" type="ORF">FFLO_04183</name>
</gene>
<dbReference type="Proteomes" id="UP000812966">
    <property type="component" value="Unassembled WGS sequence"/>
</dbReference>
<comment type="caution">
    <text evidence="2">The sequence shown here is derived from an EMBL/GenBank/DDBJ whole genome shotgun (WGS) entry which is preliminary data.</text>
</comment>
<evidence type="ECO:0000313" key="3">
    <source>
        <dbReference type="Proteomes" id="UP000812966"/>
    </source>
</evidence>
<feature type="compositionally biased region" description="Basic and acidic residues" evidence="1">
    <location>
        <begin position="267"/>
        <end position="293"/>
    </location>
</feature>